<evidence type="ECO:0000313" key="5">
    <source>
        <dbReference type="EMBL" id="GAJ21790.1"/>
    </source>
</evidence>
<gene>
    <name evidence="5" type="ORF">S12H4_60293</name>
</gene>
<evidence type="ECO:0000259" key="4">
    <source>
        <dbReference type="Pfam" id="PF07940"/>
    </source>
</evidence>
<dbReference type="AlphaFoldDB" id="X1W1E0"/>
<keyword evidence="3" id="KW-0456">Lyase</keyword>
<organism evidence="5">
    <name type="scientific">marine sediment metagenome</name>
    <dbReference type="NCBI Taxonomy" id="412755"/>
    <lineage>
        <taxon>unclassified sequences</taxon>
        <taxon>metagenomes</taxon>
        <taxon>ecological metagenomes</taxon>
    </lineage>
</organism>
<keyword evidence="1" id="KW-0732">Signal</keyword>
<dbReference type="GO" id="GO:0016829">
    <property type="term" value="F:lyase activity"/>
    <property type="evidence" value="ECO:0007669"/>
    <property type="project" value="UniProtKB-KW"/>
</dbReference>
<dbReference type="Pfam" id="PF07940">
    <property type="entry name" value="Hepar_II_III_C"/>
    <property type="match status" value="1"/>
</dbReference>
<accession>X1W1E0</accession>
<evidence type="ECO:0000256" key="3">
    <source>
        <dbReference type="ARBA" id="ARBA00023239"/>
    </source>
</evidence>
<dbReference type="InterPro" id="IPR012480">
    <property type="entry name" value="Hepar_II_III_C"/>
</dbReference>
<dbReference type="PANTHER" id="PTHR39210">
    <property type="entry name" value="HEPARIN-SULFATE LYASE"/>
    <property type="match status" value="1"/>
</dbReference>
<reference evidence="5" key="1">
    <citation type="journal article" date="2014" name="Front. Microbiol.">
        <title>High frequency of phylogenetically diverse reductive dehalogenase-homologous genes in deep subseafloor sedimentary metagenomes.</title>
        <authorList>
            <person name="Kawai M."/>
            <person name="Futagami T."/>
            <person name="Toyoda A."/>
            <person name="Takaki Y."/>
            <person name="Nishi S."/>
            <person name="Hori S."/>
            <person name="Arai W."/>
            <person name="Tsubouchi T."/>
            <person name="Morono Y."/>
            <person name="Uchiyama I."/>
            <person name="Ito T."/>
            <person name="Fujiyama A."/>
            <person name="Inagaki F."/>
            <person name="Takami H."/>
        </authorList>
    </citation>
    <scope>NUCLEOTIDE SEQUENCE</scope>
    <source>
        <strain evidence="5">Expedition CK06-06</strain>
    </source>
</reference>
<name>X1W1E0_9ZZZZ</name>
<evidence type="ECO:0000256" key="1">
    <source>
        <dbReference type="ARBA" id="ARBA00022729"/>
    </source>
</evidence>
<dbReference type="PANTHER" id="PTHR39210:SF1">
    <property type="entry name" value="HEPARIN-SULFATE LYASE"/>
    <property type="match status" value="1"/>
</dbReference>
<feature type="non-terminal residue" evidence="5">
    <location>
        <position position="1"/>
    </location>
</feature>
<dbReference type="Gene3D" id="2.70.98.70">
    <property type="match status" value="1"/>
</dbReference>
<protein>
    <recommendedName>
        <fullName evidence="4">Heparinase II/III-like C-terminal domain-containing protein</fullName>
    </recommendedName>
</protein>
<evidence type="ECO:0000256" key="2">
    <source>
        <dbReference type="ARBA" id="ARBA00022764"/>
    </source>
</evidence>
<keyword evidence="2" id="KW-0574">Periplasm</keyword>
<comment type="caution">
    <text evidence="5">The sequence shown here is derived from an EMBL/GenBank/DDBJ whole genome shotgun (WGS) entry which is preliminary data.</text>
</comment>
<dbReference type="EMBL" id="BARW01039645">
    <property type="protein sequence ID" value="GAJ21790.1"/>
    <property type="molecule type" value="Genomic_DNA"/>
</dbReference>
<feature type="non-terminal residue" evidence="5">
    <location>
        <position position="139"/>
    </location>
</feature>
<sequence length="139" mass="16321">ENKLVYPKPSLHIDAFVITGKNQYKKDVLIPDYCASFNDSGYYILRNKRINIMFCCNFFLNRYPSQNDLFHMDIWRDGNSCFIDSGTYEYFGREGTKNYLNYLSTSAHNTARIEGKEQLDKDPRFTWLSTLEAGLTLRE</sequence>
<feature type="domain" description="Heparinase II/III-like C-terminal" evidence="4">
    <location>
        <begin position="35"/>
        <end position="128"/>
    </location>
</feature>
<proteinExistence type="predicted"/>